<dbReference type="Proteomes" id="UP001056120">
    <property type="component" value="Linkage Group LG15"/>
</dbReference>
<gene>
    <name evidence="1" type="ORF">L1987_46904</name>
</gene>
<sequence>MSGLNPAHLAGLRRLSARAATSTPSTPLPARNSLISFTSLADKVLTHLKTSGVQVQQGLSDKEFARAEAEFGFAFPPDLKAVLSSGLPVGPGFPDWRSAGSSRLQLRATLDLPIASISFHIARNSLWSKSWGLRPPEPEKAMKIARNALKRAPLLVPVFNHCYIPCNPSLAGNPIFYVDENQVFCCGLDLSDFFDREKTTLFAKSHPQNVTKQRCFNQKSNISRRSLDAVAGGRIPRWVEFWSDAAVDRQRRKSNSNSCSSSSSSPDRYFEIPRSGIPKWVDSYVERIGSVLKEGGWAESDVSDIVHVSSSGFFDGEMVLLDNQAVLDALLVKANRLSESLRKAGWSSEEVSDAFGFDFRRVKERKPVKKMSPEILEKIGKLAESVSKS</sequence>
<reference evidence="2" key="1">
    <citation type="journal article" date="2022" name="Mol. Ecol. Resour.">
        <title>The genomes of chicory, endive, great burdock and yacon provide insights into Asteraceae palaeo-polyploidization history and plant inulin production.</title>
        <authorList>
            <person name="Fan W."/>
            <person name="Wang S."/>
            <person name="Wang H."/>
            <person name="Wang A."/>
            <person name="Jiang F."/>
            <person name="Liu H."/>
            <person name="Zhao H."/>
            <person name="Xu D."/>
            <person name="Zhang Y."/>
        </authorList>
    </citation>
    <scope>NUCLEOTIDE SEQUENCE [LARGE SCALE GENOMIC DNA]</scope>
    <source>
        <strain evidence="2">cv. Yunnan</strain>
    </source>
</reference>
<evidence type="ECO:0000313" key="1">
    <source>
        <dbReference type="EMBL" id="KAI3777110.1"/>
    </source>
</evidence>
<name>A0ACB9G228_9ASTR</name>
<organism evidence="1 2">
    <name type="scientific">Smallanthus sonchifolius</name>
    <dbReference type="NCBI Taxonomy" id="185202"/>
    <lineage>
        <taxon>Eukaryota</taxon>
        <taxon>Viridiplantae</taxon>
        <taxon>Streptophyta</taxon>
        <taxon>Embryophyta</taxon>
        <taxon>Tracheophyta</taxon>
        <taxon>Spermatophyta</taxon>
        <taxon>Magnoliopsida</taxon>
        <taxon>eudicotyledons</taxon>
        <taxon>Gunneridae</taxon>
        <taxon>Pentapetalae</taxon>
        <taxon>asterids</taxon>
        <taxon>campanulids</taxon>
        <taxon>Asterales</taxon>
        <taxon>Asteraceae</taxon>
        <taxon>Asteroideae</taxon>
        <taxon>Heliantheae alliance</taxon>
        <taxon>Millerieae</taxon>
        <taxon>Smallanthus</taxon>
    </lineage>
</organism>
<protein>
    <submittedName>
        <fullName evidence="1">Uncharacterized protein</fullName>
    </submittedName>
</protein>
<proteinExistence type="predicted"/>
<keyword evidence="2" id="KW-1185">Reference proteome</keyword>
<reference evidence="1 2" key="2">
    <citation type="journal article" date="2022" name="Mol. Ecol. Resour.">
        <title>The genomes of chicory, endive, great burdock and yacon provide insights into Asteraceae paleo-polyploidization history and plant inulin production.</title>
        <authorList>
            <person name="Fan W."/>
            <person name="Wang S."/>
            <person name="Wang H."/>
            <person name="Wang A."/>
            <person name="Jiang F."/>
            <person name="Liu H."/>
            <person name="Zhao H."/>
            <person name="Xu D."/>
            <person name="Zhang Y."/>
        </authorList>
    </citation>
    <scope>NUCLEOTIDE SEQUENCE [LARGE SCALE GENOMIC DNA]</scope>
    <source>
        <strain evidence="2">cv. Yunnan</strain>
        <tissue evidence="1">Leaves</tissue>
    </source>
</reference>
<evidence type="ECO:0000313" key="2">
    <source>
        <dbReference type="Proteomes" id="UP001056120"/>
    </source>
</evidence>
<comment type="caution">
    <text evidence="1">The sequence shown here is derived from an EMBL/GenBank/DDBJ whole genome shotgun (WGS) entry which is preliminary data.</text>
</comment>
<accession>A0ACB9G228</accession>
<dbReference type="EMBL" id="CM042032">
    <property type="protein sequence ID" value="KAI3777110.1"/>
    <property type="molecule type" value="Genomic_DNA"/>
</dbReference>